<feature type="domain" description="BT-3987-like N-terminal" evidence="2">
    <location>
        <begin position="54"/>
        <end position="152"/>
    </location>
</feature>
<dbReference type="InterPro" id="IPR013728">
    <property type="entry name" value="BT_3987-like_N"/>
</dbReference>
<dbReference type="Pfam" id="PF08522">
    <property type="entry name" value="BT_3987-like_N"/>
    <property type="match status" value="1"/>
</dbReference>
<dbReference type="Proteomes" id="UP001589828">
    <property type="component" value="Unassembled WGS sequence"/>
</dbReference>
<reference evidence="3 4" key="1">
    <citation type="submission" date="2024-09" db="EMBL/GenBank/DDBJ databases">
        <authorList>
            <person name="Sun Q."/>
            <person name="Mori K."/>
        </authorList>
    </citation>
    <scope>NUCLEOTIDE SEQUENCE [LARGE SCALE GENOMIC DNA]</scope>
    <source>
        <strain evidence="3 4">NCAIM B.02415</strain>
    </source>
</reference>
<keyword evidence="4" id="KW-1185">Reference proteome</keyword>
<evidence type="ECO:0000313" key="3">
    <source>
        <dbReference type="EMBL" id="MFC0517257.1"/>
    </source>
</evidence>
<name>A0ABV6LCQ1_9SPHI</name>
<dbReference type="EMBL" id="JBHLTS010000072">
    <property type="protein sequence ID" value="MFC0517257.1"/>
    <property type="molecule type" value="Genomic_DNA"/>
</dbReference>
<proteinExistence type="predicted"/>
<sequence length="324" mass="35136">MKKLNYIKTILLGLAATASLSSCLKDKTYVDFSQGGVSAELPLSGLNSFSADAITTDTAIISFGVNIASSKTLTTDTKITVDVIPTKIAEYVKNNPAVQYEIMPATAYTFKTTIVDIPAGQRLKILTFTVYKNKLDPSKSFMLPIGITSAPGLNISANNALHYYHVIGNDFAGIYVYDYRRWQDGANGPGDVTVGGVTRHAIPSKGEGLAPDGPGIFTGHQAVISPISPTEFAMTTTYNGQGVQYDVTFTRTVATDGTINYTNWKVIFNADNIKKWTDVNITNFRPAEFTIPPPATSKDPKIFELNYSTGAAAPGRWMDDTYHK</sequence>
<comment type="caution">
    <text evidence="3">The sequence shown here is derived from an EMBL/GenBank/DDBJ whole genome shotgun (WGS) entry which is preliminary data.</text>
</comment>
<accession>A0ABV6LCQ1</accession>
<organism evidence="3 4">
    <name type="scientific">Mucilaginibacter angelicae</name>
    <dbReference type="NCBI Taxonomy" id="869718"/>
    <lineage>
        <taxon>Bacteria</taxon>
        <taxon>Pseudomonadati</taxon>
        <taxon>Bacteroidota</taxon>
        <taxon>Sphingobacteriia</taxon>
        <taxon>Sphingobacteriales</taxon>
        <taxon>Sphingobacteriaceae</taxon>
        <taxon>Mucilaginibacter</taxon>
    </lineage>
</organism>
<dbReference type="PROSITE" id="PS51257">
    <property type="entry name" value="PROKAR_LIPOPROTEIN"/>
    <property type="match status" value="1"/>
</dbReference>
<gene>
    <name evidence="3" type="ORF">ACFFGT_23810</name>
</gene>
<feature type="signal peptide" evidence="1">
    <location>
        <begin position="1"/>
        <end position="24"/>
    </location>
</feature>
<protein>
    <submittedName>
        <fullName evidence="3">DUF1735 domain-containing protein</fullName>
    </submittedName>
</protein>
<feature type="chain" id="PRO_5046476670" evidence="1">
    <location>
        <begin position="25"/>
        <end position="324"/>
    </location>
</feature>
<dbReference type="Gene3D" id="2.60.40.1740">
    <property type="entry name" value="hypothetical protein (bacova_03559)"/>
    <property type="match status" value="1"/>
</dbReference>
<evidence type="ECO:0000256" key="1">
    <source>
        <dbReference type="SAM" id="SignalP"/>
    </source>
</evidence>
<keyword evidence="1" id="KW-0732">Signal</keyword>
<evidence type="ECO:0000313" key="4">
    <source>
        <dbReference type="Proteomes" id="UP001589828"/>
    </source>
</evidence>
<evidence type="ECO:0000259" key="2">
    <source>
        <dbReference type="Pfam" id="PF08522"/>
    </source>
</evidence>
<dbReference type="RefSeq" id="WP_377025012.1">
    <property type="nucleotide sequence ID" value="NZ_JBHLTS010000072.1"/>
</dbReference>